<gene>
    <name evidence="1" type="ORF">ACFQ5G_32450</name>
</gene>
<comment type="caution">
    <text evidence="1">The sequence shown here is derived from an EMBL/GenBank/DDBJ whole genome shotgun (WGS) entry which is preliminary data.</text>
</comment>
<accession>A0ABW4AJF3</accession>
<dbReference type="EMBL" id="JBHTMK010000043">
    <property type="protein sequence ID" value="MFD1370077.1"/>
    <property type="molecule type" value="Genomic_DNA"/>
</dbReference>
<dbReference type="Proteomes" id="UP001597183">
    <property type="component" value="Unassembled WGS sequence"/>
</dbReference>
<protein>
    <submittedName>
        <fullName evidence="1">Uncharacterized protein</fullName>
    </submittedName>
</protein>
<name>A0ABW4AJF3_9ACTN</name>
<evidence type="ECO:0000313" key="2">
    <source>
        <dbReference type="Proteomes" id="UP001597183"/>
    </source>
</evidence>
<keyword evidence="2" id="KW-1185">Reference proteome</keyword>
<dbReference type="RefSeq" id="WP_317790772.1">
    <property type="nucleotide sequence ID" value="NZ_AP028461.1"/>
</dbReference>
<reference evidence="2" key="1">
    <citation type="journal article" date="2019" name="Int. J. Syst. Evol. Microbiol.">
        <title>The Global Catalogue of Microorganisms (GCM) 10K type strain sequencing project: providing services to taxonomists for standard genome sequencing and annotation.</title>
        <authorList>
            <consortium name="The Broad Institute Genomics Platform"/>
            <consortium name="The Broad Institute Genome Sequencing Center for Infectious Disease"/>
            <person name="Wu L."/>
            <person name="Ma J."/>
        </authorList>
    </citation>
    <scope>NUCLEOTIDE SEQUENCE [LARGE SCALE GENOMIC DNA]</scope>
    <source>
        <strain evidence="2">CCM 7526</strain>
    </source>
</reference>
<organism evidence="1 2">
    <name type="scientific">Actinoplanes sichuanensis</name>
    <dbReference type="NCBI Taxonomy" id="512349"/>
    <lineage>
        <taxon>Bacteria</taxon>
        <taxon>Bacillati</taxon>
        <taxon>Actinomycetota</taxon>
        <taxon>Actinomycetes</taxon>
        <taxon>Micromonosporales</taxon>
        <taxon>Micromonosporaceae</taxon>
        <taxon>Actinoplanes</taxon>
    </lineage>
</organism>
<sequence length="69" mass="7710">MTTDSANGVRPVLDEPSTSVEELIEAAGAHKIRSIGDIQALAIDVFESDEELDEFIRFTYANRHQEVFD</sequence>
<evidence type="ECO:0000313" key="1">
    <source>
        <dbReference type="EMBL" id="MFD1370077.1"/>
    </source>
</evidence>
<proteinExistence type="predicted"/>